<keyword evidence="1" id="KW-1133">Transmembrane helix</keyword>
<dbReference type="EMBL" id="JBFTWV010000094">
    <property type="protein sequence ID" value="KAL2787554.1"/>
    <property type="molecule type" value="Genomic_DNA"/>
</dbReference>
<organism evidence="2 3">
    <name type="scientific">Aspergillus keveii</name>
    <dbReference type="NCBI Taxonomy" id="714993"/>
    <lineage>
        <taxon>Eukaryota</taxon>
        <taxon>Fungi</taxon>
        <taxon>Dikarya</taxon>
        <taxon>Ascomycota</taxon>
        <taxon>Pezizomycotina</taxon>
        <taxon>Eurotiomycetes</taxon>
        <taxon>Eurotiomycetidae</taxon>
        <taxon>Eurotiales</taxon>
        <taxon>Aspergillaceae</taxon>
        <taxon>Aspergillus</taxon>
        <taxon>Aspergillus subgen. Nidulantes</taxon>
    </lineage>
</organism>
<keyword evidence="1" id="KW-0812">Transmembrane</keyword>
<sequence length="71" mass="8522">MYTIPLSNKRLALVTHIHVMYQVYLLIYCYPWYLGDISTICSFLMDYGPCDRQFQVYYYVNDITIRQPLPS</sequence>
<keyword evidence="3" id="KW-1185">Reference proteome</keyword>
<keyword evidence="1" id="KW-0472">Membrane</keyword>
<evidence type="ECO:0000256" key="1">
    <source>
        <dbReference type="SAM" id="Phobius"/>
    </source>
</evidence>
<reference evidence="2 3" key="1">
    <citation type="submission" date="2024-07" db="EMBL/GenBank/DDBJ databases">
        <title>Section-level genome sequencing and comparative genomics of Aspergillus sections Usti and Cavernicolus.</title>
        <authorList>
            <consortium name="Lawrence Berkeley National Laboratory"/>
            <person name="Nybo J.L."/>
            <person name="Vesth T.C."/>
            <person name="Theobald S."/>
            <person name="Frisvad J.C."/>
            <person name="Larsen T.O."/>
            <person name="Kjaerboelling I."/>
            <person name="Rothschild-Mancinelli K."/>
            <person name="Lyhne E.K."/>
            <person name="Kogle M.E."/>
            <person name="Barry K."/>
            <person name="Clum A."/>
            <person name="Na H."/>
            <person name="Ledsgaard L."/>
            <person name="Lin J."/>
            <person name="Lipzen A."/>
            <person name="Kuo A."/>
            <person name="Riley R."/>
            <person name="Mondo S."/>
            <person name="Labutti K."/>
            <person name="Haridas S."/>
            <person name="Pangalinan J."/>
            <person name="Salamov A.A."/>
            <person name="Simmons B.A."/>
            <person name="Magnuson J.K."/>
            <person name="Chen J."/>
            <person name="Drula E."/>
            <person name="Henrissat B."/>
            <person name="Wiebenga A."/>
            <person name="Lubbers R.J."/>
            <person name="Gomes A.C."/>
            <person name="Makela M.R."/>
            <person name="Stajich J."/>
            <person name="Grigoriev I.V."/>
            <person name="Mortensen U.H."/>
            <person name="De Vries R.P."/>
            <person name="Baker S.E."/>
            <person name="Andersen M.R."/>
        </authorList>
    </citation>
    <scope>NUCLEOTIDE SEQUENCE [LARGE SCALE GENOMIC DNA]</scope>
    <source>
        <strain evidence="2 3">CBS 209.92</strain>
    </source>
</reference>
<proteinExistence type="predicted"/>
<gene>
    <name evidence="2" type="ORF">BJX66DRAFT_310637</name>
</gene>
<dbReference type="Proteomes" id="UP001610563">
    <property type="component" value="Unassembled WGS sequence"/>
</dbReference>
<feature type="transmembrane region" description="Helical" evidence="1">
    <location>
        <begin position="12"/>
        <end position="33"/>
    </location>
</feature>
<evidence type="ECO:0000313" key="2">
    <source>
        <dbReference type="EMBL" id="KAL2787554.1"/>
    </source>
</evidence>
<name>A0ABR4FWA8_9EURO</name>
<evidence type="ECO:0000313" key="3">
    <source>
        <dbReference type="Proteomes" id="UP001610563"/>
    </source>
</evidence>
<comment type="caution">
    <text evidence="2">The sequence shown here is derived from an EMBL/GenBank/DDBJ whole genome shotgun (WGS) entry which is preliminary data.</text>
</comment>
<accession>A0ABR4FWA8</accession>
<protein>
    <submittedName>
        <fullName evidence="2">Uncharacterized protein</fullName>
    </submittedName>
</protein>